<reference evidence="2 3" key="1">
    <citation type="journal article" date="2018" name="J. Biol. Chem.">
        <title>Discovery of the actinoplanic acid pathway in Streptomyces rapamycinicus reveals a genetically conserved synergism with rapamycin.</title>
        <authorList>
            <person name="Mrak P."/>
            <person name="Krastel P."/>
            <person name="Pivk Lukancic P."/>
            <person name="Tao J."/>
            <person name="Pistorius D."/>
            <person name="Moore C.M."/>
        </authorList>
    </citation>
    <scope>NUCLEOTIDE SEQUENCE [LARGE SCALE GENOMIC DNA]</scope>
    <source>
        <strain evidence="2 3">NRRL 5491</strain>
    </source>
</reference>
<dbReference type="InterPro" id="IPR029058">
    <property type="entry name" value="AB_hydrolase_fold"/>
</dbReference>
<organism evidence="2 3">
    <name type="scientific">Streptomyces rapamycinicus (strain ATCC 29253 / DSM 41530 / NRRL 5491 / AYB-994)</name>
    <name type="common">Streptomyces hygroscopicus (strain ATCC 29253)</name>
    <dbReference type="NCBI Taxonomy" id="1343740"/>
    <lineage>
        <taxon>Bacteria</taxon>
        <taxon>Bacillati</taxon>
        <taxon>Actinomycetota</taxon>
        <taxon>Actinomycetes</taxon>
        <taxon>Kitasatosporales</taxon>
        <taxon>Streptomycetaceae</taxon>
        <taxon>Streptomyces</taxon>
        <taxon>Streptomyces violaceusniger group</taxon>
    </lineage>
</organism>
<dbReference type="STRING" id="1343740.M271_40450"/>
<dbReference type="SUPFAM" id="SSF53474">
    <property type="entry name" value="alpha/beta-Hydrolases"/>
    <property type="match status" value="1"/>
</dbReference>
<comment type="caution">
    <text evidence="2">The sequence shown here is derived from an EMBL/GenBank/DDBJ whole genome shotgun (WGS) entry which is preliminary data.</text>
</comment>
<dbReference type="InterPro" id="IPR052897">
    <property type="entry name" value="Sec-Metab_Biosynth_Hydrolase"/>
</dbReference>
<dbReference type="eggNOG" id="COG1073">
    <property type="taxonomic scope" value="Bacteria"/>
</dbReference>
<dbReference type="Proteomes" id="UP000281594">
    <property type="component" value="Unassembled WGS sequence"/>
</dbReference>
<sequence>MRVVFVHGACVRDGSWWWHLAAAALHKRGISSVAPALPSCGEGERPAGPRGPGLPEDVAAVRAVLTEGDEPTVVVAHSYGGIVAAEAAVGVETVRHLALVSSYLPQPGESLLTFGADTPPPFLDFDPDGGTFGARPELFAETFAQDCPPDIARHATTLLVRQTLAVTQQPVRAAAWHDLPTTYVVCTDDRGTSAAAQREFSRRADKVIEVEAGHHPFLSRPETVADIIASLS</sequence>
<dbReference type="Pfam" id="PF12697">
    <property type="entry name" value="Abhydrolase_6"/>
    <property type="match status" value="1"/>
</dbReference>
<dbReference type="InterPro" id="IPR000073">
    <property type="entry name" value="AB_hydrolase_1"/>
</dbReference>
<dbReference type="HOGENOM" id="CLU_046066_1_3_11"/>
<gene>
    <name evidence="2" type="ORF">D3C57_103180</name>
</gene>
<evidence type="ECO:0000313" key="3">
    <source>
        <dbReference type="Proteomes" id="UP000281594"/>
    </source>
</evidence>
<feature type="domain" description="AB hydrolase-1" evidence="1">
    <location>
        <begin position="3"/>
        <end position="226"/>
    </location>
</feature>
<proteinExistence type="predicted"/>
<dbReference type="PANTHER" id="PTHR37017:SF11">
    <property type="entry name" value="ESTERASE_LIPASE_THIOESTERASE DOMAIN-CONTAINING PROTEIN"/>
    <property type="match status" value="1"/>
</dbReference>
<dbReference type="Gene3D" id="3.40.50.1820">
    <property type="entry name" value="alpha/beta hydrolase"/>
    <property type="match status" value="1"/>
</dbReference>
<dbReference type="PANTHER" id="PTHR37017">
    <property type="entry name" value="AB HYDROLASE-1 DOMAIN-CONTAINING PROTEIN-RELATED"/>
    <property type="match status" value="1"/>
</dbReference>
<dbReference type="AlphaFoldDB" id="A0A0A0NQY4"/>
<protein>
    <recommendedName>
        <fullName evidence="1">AB hydrolase-1 domain-containing protein</fullName>
    </recommendedName>
</protein>
<evidence type="ECO:0000259" key="1">
    <source>
        <dbReference type="Pfam" id="PF12697"/>
    </source>
</evidence>
<accession>A0A0A0NQY4</accession>
<dbReference type="RefSeq" id="WP_020872950.1">
    <property type="nucleotide sequence ID" value="NC_022785.1"/>
</dbReference>
<dbReference type="EMBL" id="QYCY01000001">
    <property type="protein sequence ID" value="RLV77339.1"/>
    <property type="molecule type" value="Genomic_DNA"/>
</dbReference>
<evidence type="ECO:0000313" key="2">
    <source>
        <dbReference type="EMBL" id="RLV77339.1"/>
    </source>
</evidence>
<dbReference type="KEGG" id="src:M271_40450"/>
<dbReference type="GO" id="GO:0003824">
    <property type="term" value="F:catalytic activity"/>
    <property type="evidence" value="ECO:0007669"/>
    <property type="project" value="UniProtKB-ARBA"/>
</dbReference>
<name>A0A0A0NQY4_STRRN</name>